<evidence type="ECO:0000256" key="3">
    <source>
        <dbReference type="ARBA" id="ARBA00023163"/>
    </source>
</evidence>
<dbReference type="InterPro" id="IPR004111">
    <property type="entry name" value="Repressor_TetR_C"/>
</dbReference>
<protein>
    <submittedName>
        <fullName evidence="7">TetR/AcrR family transcriptional regulator</fullName>
    </submittedName>
</protein>
<reference evidence="7 8" key="1">
    <citation type="submission" date="2020-07" db="EMBL/GenBank/DDBJ databases">
        <authorList>
            <person name="Zhuang K."/>
            <person name="Ran Y."/>
        </authorList>
    </citation>
    <scope>NUCLEOTIDE SEQUENCE [LARGE SCALE GENOMIC DNA]</scope>
    <source>
        <strain evidence="7 8">WCH-YHL-001</strain>
    </source>
</reference>
<keyword evidence="3" id="KW-0804">Transcription</keyword>
<evidence type="ECO:0000256" key="1">
    <source>
        <dbReference type="ARBA" id="ARBA00023015"/>
    </source>
</evidence>
<dbReference type="SUPFAM" id="SSF46689">
    <property type="entry name" value="Homeodomain-like"/>
    <property type="match status" value="1"/>
</dbReference>
<dbReference type="SUPFAM" id="SSF48498">
    <property type="entry name" value="Tetracyclin repressor-like, C-terminal domain"/>
    <property type="match status" value="1"/>
</dbReference>
<dbReference type="InterPro" id="IPR009057">
    <property type="entry name" value="Homeodomain-like_sf"/>
</dbReference>
<dbReference type="InterPro" id="IPR036271">
    <property type="entry name" value="Tet_transcr_reg_TetR-rel_C_sf"/>
</dbReference>
<dbReference type="Pfam" id="PF02909">
    <property type="entry name" value="TetR_C_1"/>
    <property type="match status" value="1"/>
</dbReference>
<feature type="DNA-binding region" description="H-T-H motif" evidence="4">
    <location>
        <begin position="75"/>
        <end position="94"/>
    </location>
</feature>
<dbReference type="InterPro" id="IPR050109">
    <property type="entry name" value="HTH-type_TetR-like_transc_reg"/>
</dbReference>
<dbReference type="GO" id="GO:0000976">
    <property type="term" value="F:transcription cis-regulatory region binding"/>
    <property type="evidence" value="ECO:0007669"/>
    <property type="project" value="TreeGrafter"/>
</dbReference>
<dbReference type="Gene3D" id="1.10.357.10">
    <property type="entry name" value="Tetracycline Repressor, domain 2"/>
    <property type="match status" value="1"/>
</dbReference>
<evidence type="ECO:0000256" key="5">
    <source>
        <dbReference type="SAM" id="MobiDB-lite"/>
    </source>
</evidence>
<dbReference type="PROSITE" id="PS50977">
    <property type="entry name" value="HTH_TETR_2"/>
    <property type="match status" value="1"/>
</dbReference>
<feature type="region of interest" description="Disordered" evidence="5">
    <location>
        <begin position="204"/>
        <end position="229"/>
    </location>
</feature>
<accession>A0A7D6ZIF3</accession>
<dbReference type="EMBL" id="CP059399">
    <property type="protein sequence ID" value="QLY30520.1"/>
    <property type="molecule type" value="Genomic_DNA"/>
</dbReference>
<keyword evidence="8" id="KW-1185">Reference proteome</keyword>
<evidence type="ECO:0000313" key="7">
    <source>
        <dbReference type="EMBL" id="QLY30520.1"/>
    </source>
</evidence>
<feature type="domain" description="HTH tetR-type" evidence="6">
    <location>
        <begin position="52"/>
        <end position="112"/>
    </location>
</feature>
<dbReference type="InterPro" id="IPR001647">
    <property type="entry name" value="HTH_TetR"/>
</dbReference>
<evidence type="ECO:0000259" key="6">
    <source>
        <dbReference type="PROSITE" id="PS50977"/>
    </source>
</evidence>
<keyword evidence="1" id="KW-0805">Transcription regulation</keyword>
<dbReference type="Proteomes" id="UP000515512">
    <property type="component" value="Chromosome"/>
</dbReference>
<dbReference type="Pfam" id="PF00440">
    <property type="entry name" value="TetR_N"/>
    <property type="match status" value="1"/>
</dbReference>
<dbReference type="KEGG" id="nhu:H0264_36320"/>
<evidence type="ECO:0000256" key="2">
    <source>
        <dbReference type="ARBA" id="ARBA00023125"/>
    </source>
</evidence>
<gene>
    <name evidence="7" type="ORF">H0264_36320</name>
</gene>
<keyword evidence="2 4" id="KW-0238">DNA-binding</keyword>
<organism evidence="7 8">
    <name type="scientific">Nocardia huaxiensis</name>
    <dbReference type="NCBI Taxonomy" id="2755382"/>
    <lineage>
        <taxon>Bacteria</taxon>
        <taxon>Bacillati</taxon>
        <taxon>Actinomycetota</taxon>
        <taxon>Actinomycetes</taxon>
        <taxon>Mycobacteriales</taxon>
        <taxon>Nocardiaceae</taxon>
        <taxon>Nocardia</taxon>
    </lineage>
</organism>
<proteinExistence type="predicted"/>
<sequence>MKSGTACAICGAAMAQPARGRRRSYCSRACQARAYRARRDAVPTRRATRPERLTTVGIIRAAVDLADRSGLDGLSMRRLATELGMATAGLYRRFPDRDALLADMAEYVLAENERQPVTGDWRARLGAEAHAEWQLYQRHPWMLPVLARTRPPLGPALLDSLERSFSALDHPGLDRDTMLTIYLAVSGLVQGLALLPGAERGYLGTEGSDPADPGSVQFDSGAADPVEMIDPATHPTLTRYFADAAAGLDLNLERLLTDSLALLLDGIAARHFAVPD</sequence>
<evidence type="ECO:0000256" key="4">
    <source>
        <dbReference type="PROSITE-ProRule" id="PRU00335"/>
    </source>
</evidence>
<dbReference type="AlphaFoldDB" id="A0A7D6ZIF3"/>
<dbReference type="RefSeq" id="WP_181581718.1">
    <property type="nucleotide sequence ID" value="NZ_CP059399.1"/>
</dbReference>
<name>A0A7D6ZIF3_9NOCA</name>
<dbReference type="GO" id="GO:0003700">
    <property type="term" value="F:DNA-binding transcription factor activity"/>
    <property type="evidence" value="ECO:0007669"/>
    <property type="project" value="TreeGrafter"/>
</dbReference>
<dbReference type="PANTHER" id="PTHR30055:SF151">
    <property type="entry name" value="TRANSCRIPTIONAL REGULATORY PROTEIN"/>
    <property type="match status" value="1"/>
</dbReference>
<dbReference type="Gene3D" id="1.10.10.60">
    <property type="entry name" value="Homeodomain-like"/>
    <property type="match status" value="1"/>
</dbReference>
<dbReference type="PANTHER" id="PTHR30055">
    <property type="entry name" value="HTH-TYPE TRANSCRIPTIONAL REGULATOR RUTR"/>
    <property type="match status" value="1"/>
</dbReference>
<dbReference type="GO" id="GO:0045892">
    <property type="term" value="P:negative regulation of DNA-templated transcription"/>
    <property type="evidence" value="ECO:0007669"/>
    <property type="project" value="InterPro"/>
</dbReference>
<evidence type="ECO:0000313" key="8">
    <source>
        <dbReference type="Proteomes" id="UP000515512"/>
    </source>
</evidence>